<gene>
    <name evidence="2" type="ORF">BD311DRAFT_611515</name>
</gene>
<evidence type="ECO:0000256" key="1">
    <source>
        <dbReference type="SAM" id="MobiDB-lite"/>
    </source>
</evidence>
<accession>A0A4Q9M8F8</accession>
<name>A0A4Q9M8F8_9APHY</name>
<sequence>MTAHPQSLRQPLPSTCLLVTVLFQPRVTPAAHLSTPADPRGPDVPAPLGAESKRSDLLTPPSTFQTRSSAGLLGALSGSHSGEQVQGVVNGSKNSNSSPPAF</sequence>
<organism evidence="2">
    <name type="scientific">Dichomitus squalens</name>
    <dbReference type="NCBI Taxonomy" id="114155"/>
    <lineage>
        <taxon>Eukaryota</taxon>
        <taxon>Fungi</taxon>
        <taxon>Dikarya</taxon>
        <taxon>Basidiomycota</taxon>
        <taxon>Agaricomycotina</taxon>
        <taxon>Agaricomycetes</taxon>
        <taxon>Polyporales</taxon>
        <taxon>Polyporaceae</taxon>
        <taxon>Dichomitus</taxon>
    </lineage>
</organism>
<dbReference type="EMBL" id="ML143542">
    <property type="protein sequence ID" value="TBU22428.1"/>
    <property type="molecule type" value="Genomic_DNA"/>
</dbReference>
<feature type="compositionally biased region" description="Low complexity" evidence="1">
    <location>
        <begin position="68"/>
        <end position="102"/>
    </location>
</feature>
<evidence type="ECO:0000313" key="2">
    <source>
        <dbReference type="EMBL" id="TBU22428.1"/>
    </source>
</evidence>
<protein>
    <submittedName>
        <fullName evidence="2">Uncharacterized protein</fullName>
    </submittedName>
</protein>
<feature type="region of interest" description="Disordered" evidence="1">
    <location>
        <begin position="31"/>
        <end position="102"/>
    </location>
</feature>
<dbReference type="Proteomes" id="UP000292957">
    <property type="component" value="Unassembled WGS sequence"/>
</dbReference>
<reference evidence="2" key="1">
    <citation type="submission" date="2019-01" db="EMBL/GenBank/DDBJ databases">
        <title>Draft genome sequences of three monokaryotic isolates of the white-rot basidiomycete fungus Dichomitus squalens.</title>
        <authorList>
            <consortium name="DOE Joint Genome Institute"/>
            <person name="Lopez S.C."/>
            <person name="Andreopoulos B."/>
            <person name="Pangilinan J."/>
            <person name="Lipzen A."/>
            <person name="Riley R."/>
            <person name="Ahrendt S."/>
            <person name="Ng V."/>
            <person name="Barry K."/>
            <person name="Daum C."/>
            <person name="Grigoriev I.V."/>
            <person name="Hilden K.S."/>
            <person name="Makela M.R."/>
            <person name="de Vries R.P."/>
        </authorList>
    </citation>
    <scope>NUCLEOTIDE SEQUENCE [LARGE SCALE GENOMIC DNA]</scope>
    <source>
        <strain evidence="2">OM18370.1</strain>
    </source>
</reference>
<proteinExistence type="predicted"/>
<feature type="non-terminal residue" evidence="2">
    <location>
        <position position="102"/>
    </location>
</feature>
<dbReference type="AlphaFoldDB" id="A0A4Q9M8F8"/>